<dbReference type="InterPro" id="IPR001680">
    <property type="entry name" value="WD40_rpt"/>
</dbReference>
<protein>
    <submittedName>
        <fullName evidence="3">WDR33 protein</fullName>
    </submittedName>
</protein>
<dbReference type="Gene3D" id="2.130.10.10">
    <property type="entry name" value="YVTN repeat-like/Quinoprotein amine dehydrogenase"/>
    <property type="match status" value="2"/>
</dbReference>
<dbReference type="Pfam" id="PF11913">
    <property type="entry name" value="DUF3431"/>
    <property type="match status" value="1"/>
</dbReference>
<feature type="region of interest" description="Disordered" evidence="2">
    <location>
        <begin position="435"/>
        <end position="521"/>
    </location>
</feature>
<dbReference type="PANTHER" id="PTHR22836:SF0">
    <property type="entry name" value="PRE-MRNA 3' END PROCESSING PROTEIN WDR33"/>
    <property type="match status" value="1"/>
</dbReference>
<feature type="repeat" description="WD" evidence="1">
    <location>
        <begin position="209"/>
        <end position="250"/>
    </location>
</feature>
<accession>A0A812K4K4</accession>
<dbReference type="InterPro" id="IPR036322">
    <property type="entry name" value="WD40_repeat_dom_sf"/>
</dbReference>
<dbReference type="PANTHER" id="PTHR22836">
    <property type="entry name" value="WD40 REPEAT PROTEIN"/>
    <property type="match status" value="1"/>
</dbReference>
<evidence type="ECO:0000256" key="2">
    <source>
        <dbReference type="SAM" id="MobiDB-lite"/>
    </source>
</evidence>
<feature type="repeat" description="WD" evidence="1">
    <location>
        <begin position="293"/>
        <end position="335"/>
    </location>
</feature>
<sequence>MSHEIVPYGKGKGKSIDDAQLRKFTKRTVDYGSDVVRWLEDCMGRRTRPRLQRHYTYTKELVPPFAMPQNPYDGICPRFVYAAVNKNRSPVYVATWFPNGRRILTGTLAGEMTIWNGLAFHSENVMQAHNAGIKAMCWTPDEAVMVSGDQLGMIKLWDPFIYNFQTFQGHKDSVCDIAVAPTGEKFCSCADDSHAKVWDLKTGDEERAFTGHGWDVKCCAWHPTKGLVATGSKDSQIKLWDPRASEAITTIFCHKNTVTRVAWSPHGQWLASASRDQLVMLMDVRTMSVRKVFKAHQKEVTSLCWHPESDSLLASGGYDGAIHFWGIRSSSPLESLPLAHEGPVWSLAWHPMGHLLVSASNDYSTRFWSRARPGDTSFSDLLPKRVGLGASDAAAVGPTPPAGKAEDVLQAGIFAQLPAPPPTPELLAILNGTLALAPPPEPEPTEEEVDASKEDTDSTPMIGLSLGEGPNAKSVLDTTDFDAEEKAEKAKRVKAEPEEEKATPRPVKTEEQAEQAEQDGGGAAVSVAAQVPTAVSEEPHALTAKAAGGSMSNITLQIPSVFFARFADTKLKMGPCLLKLSAVAKRQHEEHGPRDWLRWSPAHLVCIQYVYSPRNNEDVSKWPLQDVQPEAKDGQDSPAAQSARKKARQPTKSENGYYTGWAAAESGDLDSRDSCMLACSSDPACTFIGFKKGITCSRFDATAGACRQLRYANDGYATYQKIVTCDWSYAVVQTGWRCSQSYEDWRGGSKEAMLRFCASTSFCKGLHWFNEGGDIRNVSKGWFQACTGLVSAGRFKPWSILIKPQSCSEPADLRPLTKVSVPSICAPQANFGADKQSTDSAPASSVDFVISAFNEDLSFVEPMMAIAGPGVTLKLYCSGEQSLDSRCLAVPNLGGENAVYLHHIVQNYDSLADITVFSVGSIMRNENNQLLCRKLNYVLSQLQPSQRERFGQFSTMAHTFPGEFNPFNPAFDIETYDSQKWGVIRLCNASVRPLGTWYQRFVDQDLKRPTCAGVLFNDIFAVRADRLRIWPRSKYEALLAEMSRCGDLRSVADHYMERSWKAMLDRGEGMGCDR</sequence>
<dbReference type="OrthoDB" id="16717at2759"/>
<reference evidence="3" key="1">
    <citation type="submission" date="2021-02" db="EMBL/GenBank/DDBJ databases">
        <authorList>
            <person name="Dougan E. K."/>
            <person name="Rhodes N."/>
            <person name="Thang M."/>
            <person name="Chan C."/>
        </authorList>
    </citation>
    <scope>NUCLEOTIDE SEQUENCE</scope>
</reference>
<dbReference type="Pfam" id="PF00400">
    <property type="entry name" value="WD40"/>
    <property type="match status" value="6"/>
</dbReference>
<dbReference type="GO" id="GO:0005847">
    <property type="term" value="C:mRNA cleavage and polyadenylation specificity factor complex"/>
    <property type="evidence" value="ECO:0007669"/>
    <property type="project" value="TreeGrafter"/>
</dbReference>
<dbReference type="InterPro" id="IPR015943">
    <property type="entry name" value="WD40/YVTN_repeat-like_dom_sf"/>
</dbReference>
<dbReference type="GO" id="GO:0031124">
    <property type="term" value="P:mRNA 3'-end processing"/>
    <property type="evidence" value="ECO:0007669"/>
    <property type="project" value="InterPro"/>
</dbReference>
<dbReference type="SMART" id="SM00320">
    <property type="entry name" value="WD40"/>
    <property type="match status" value="7"/>
</dbReference>
<organism evidence="3 4">
    <name type="scientific">Symbiodinium pilosum</name>
    <name type="common">Dinoflagellate</name>
    <dbReference type="NCBI Taxonomy" id="2952"/>
    <lineage>
        <taxon>Eukaryota</taxon>
        <taxon>Sar</taxon>
        <taxon>Alveolata</taxon>
        <taxon>Dinophyceae</taxon>
        <taxon>Suessiales</taxon>
        <taxon>Symbiodiniaceae</taxon>
        <taxon>Symbiodinium</taxon>
    </lineage>
</organism>
<dbReference type="InterPro" id="IPR045245">
    <property type="entry name" value="Pfs2-like"/>
</dbReference>
<dbReference type="EMBL" id="CAJNIZ010003244">
    <property type="protein sequence ID" value="CAE7220338.1"/>
    <property type="molecule type" value="Genomic_DNA"/>
</dbReference>
<evidence type="ECO:0000313" key="4">
    <source>
        <dbReference type="Proteomes" id="UP000649617"/>
    </source>
</evidence>
<proteinExistence type="predicted"/>
<comment type="caution">
    <text evidence="3">The sequence shown here is derived from an EMBL/GenBank/DDBJ whole genome shotgun (WGS) entry which is preliminary data.</text>
</comment>
<feature type="repeat" description="WD" evidence="1">
    <location>
        <begin position="126"/>
        <end position="158"/>
    </location>
</feature>
<evidence type="ECO:0000256" key="1">
    <source>
        <dbReference type="PROSITE-ProRule" id="PRU00221"/>
    </source>
</evidence>
<evidence type="ECO:0000313" key="3">
    <source>
        <dbReference type="EMBL" id="CAE7220338.1"/>
    </source>
</evidence>
<keyword evidence="1" id="KW-0853">WD repeat</keyword>
<dbReference type="PROSITE" id="PS50082">
    <property type="entry name" value="WD_REPEATS_2"/>
    <property type="match status" value="6"/>
</dbReference>
<dbReference type="CDD" id="cd00200">
    <property type="entry name" value="WD40"/>
    <property type="match status" value="1"/>
</dbReference>
<dbReference type="PROSITE" id="PS50294">
    <property type="entry name" value="WD_REPEATS_REGION"/>
    <property type="match status" value="5"/>
</dbReference>
<feature type="region of interest" description="Disordered" evidence="2">
    <location>
        <begin position="628"/>
        <end position="653"/>
    </location>
</feature>
<keyword evidence="4" id="KW-1185">Reference proteome</keyword>
<feature type="repeat" description="WD" evidence="1">
    <location>
        <begin position="167"/>
        <end position="208"/>
    </location>
</feature>
<gene>
    <name evidence="3" type="primary">WDR33</name>
    <name evidence="3" type="ORF">SPIL2461_LOCUS2869</name>
</gene>
<dbReference type="SUPFAM" id="SSF50978">
    <property type="entry name" value="WD40 repeat-like"/>
    <property type="match status" value="1"/>
</dbReference>
<feature type="repeat" description="WD" evidence="1">
    <location>
        <begin position="251"/>
        <end position="292"/>
    </location>
</feature>
<name>A0A812K4K4_SYMPI</name>
<feature type="repeat" description="WD" evidence="1">
    <location>
        <begin position="337"/>
        <end position="369"/>
    </location>
</feature>
<dbReference type="InterPro" id="IPR021838">
    <property type="entry name" value="DUF3431"/>
</dbReference>
<dbReference type="AlphaFoldDB" id="A0A812K4K4"/>
<feature type="compositionally biased region" description="Basic and acidic residues" evidence="2">
    <location>
        <begin position="484"/>
        <end position="511"/>
    </location>
</feature>
<dbReference type="Proteomes" id="UP000649617">
    <property type="component" value="Unassembled WGS sequence"/>
</dbReference>